<dbReference type="Pfam" id="PF14214">
    <property type="entry name" value="Helitron_like_N"/>
    <property type="match status" value="1"/>
</dbReference>
<dbReference type="EMBL" id="KQ030551">
    <property type="protein sequence ID" value="KJZ72187.1"/>
    <property type="molecule type" value="Genomic_DNA"/>
</dbReference>
<keyword evidence="1" id="KW-0547">Nucleotide-binding</keyword>
<dbReference type="GO" id="GO:0005524">
    <property type="term" value="F:ATP binding"/>
    <property type="evidence" value="ECO:0007669"/>
    <property type="project" value="UniProtKB-KW"/>
</dbReference>
<dbReference type="GO" id="GO:0006310">
    <property type="term" value="P:DNA recombination"/>
    <property type="evidence" value="ECO:0007669"/>
    <property type="project" value="UniProtKB-KW"/>
</dbReference>
<keyword evidence="6" id="KW-1185">Reference proteome</keyword>
<dbReference type="GO" id="GO:0000723">
    <property type="term" value="P:telomere maintenance"/>
    <property type="evidence" value="ECO:0007669"/>
    <property type="project" value="InterPro"/>
</dbReference>
<evidence type="ECO:0000256" key="2">
    <source>
        <dbReference type="SAM" id="MobiDB-lite"/>
    </source>
</evidence>
<gene>
    <name evidence="5" type="ORF">HIM_08452</name>
</gene>
<comment type="catalytic activity">
    <reaction evidence="1">
        <text>ATP + H2O = ADP + phosphate + H(+)</text>
        <dbReference type="Rhea" id="RHEA:13065"/>
        <dbReference type="ChEBI" id="CHEBI:15377"/>
        <dbReference type="ChEBI" id="CHEBI:15378"/>
        <dbReference type="ChEBI" id="CHEBI:30616"/>
        <dbReference type="ChEBI" id="CHEBI:43474"/>
        <dbReference type="ChEBI" id="CHEBI:456216"/>
        <dbReference type="EC" id="5.6.2.3"/>
    </reaction>
</comment>
<dbReference type="GO" id="GO:0006281">
    <property type="term" value="P:DNA repair"/>
    <property type="evidence" value="ECO:0007669"/>
    <property type="project" value="UniProtKB-KW"/>
</dbReference>
<keyword evidence="1" id="KW-0067">ATP-binding</keyword>
<dbReference type="EC" id="5.6.2.3" evidence="1"/>
<dbReference type="Pfam" id="PF05970">
    <property type="entry name" value="PIF1"/>
    <property type="match status" value="1"/>
</dbReference>
<dbReference type="GO" id="GO:0043139">
    <property type="term" value="F:5'-3' DNA helicase activity"/>
    <property type="evidence" value="ECO:0007669"/>
    <property type="project" value="UniProtKB-EC"/>
</dbReference>
<dbReference type="Proteomes" id="UP000054481">
    <property type="component" value="Unassembled WGS sequence"/>
</dbReference>
<comment type="similarity">
    <text evidence="1">Belongs to the helicase family.</text>
</comment>
<dbReference type="SUPFAM" id="SSF52540">
    <property type="entry name" value="P-loop containing nucleoside triphosphate hydrolases"/>
    <property type="match status" value="2"/>
</dbReference>
<feature type="compositionally biased region" description="Low complexity" evidence="2">
    <location>
        <begin position="44"/>
        <end position="61"/>
    </location>
</feature>
<keyword evidence="1" id="KW-0378">Hydrolase</keyword>
<feature type="domain" description="Helitron helicase-like" evidence="4">
    <location>
        <begin position="218"/>
        <end position="414"/>
    </location>
</feature>
<dbReference type="Gene3D" id="3.40.50.300">
    <property type="entry name" value="P-loop containing nucleotide triphosphate hydrolases"/>
    <property type="match status" value="1"/>
</dbReference>
<dbReference type="PANTHER" id="PTHR47642:SF6">
    <property type="entry name" value="ATP-DEPENDENT DNA HELICASE"/>
    <property type="match status" value="1"/>
</dbReference>
<evidence type="ECO:0000256" key="1">
    <source>
        <dbReference type="RuleBase" id="RU363044"/>
    </source>
</evidence>
<reference evidence="5 6" key="1">
    <citation type="journal article" date="2014" name="Genome Biol. Evol.">
        <title>Comparative genomics and transcriptomics analyses reveal divergent lifestyle features of nematode endoparasitic fungus Hirsutella minnesotensis.</title>
        <authorList>
            <person name="Lai Y."/>
            <person name="Liu K."/>
            <person name="Zhang X."/>
            <person name="Zhang X."/>
            <person name="Li K."/>
            <person name="Wang N."/>
            <person name="Shu C."/>
            <person name="Wu Y."/>
            <person name="Wang C."/>
            <person name="Bushley K.E."/>
            <person name="Xiang M."/>
            <person name="Liu X."/>
        </authorList>
    </citation>
    <scope>NUCLEOTIDE SEQUENCE [LARGE SCALE GENOMIC DNA]</scope>
    <source>
        <strain evidence="5 6">3608</strain>
    </source>
</reference>
<dbReference type="PANTHER" id="PTHR47642">
    <property type="entry name" value="ATP-DEPENDENT DNA HELICASE"/>
    <property type="match status" value="1"/>
</dbReference>
<dbReference type="InterPro" id="IPR025476">
    <property type="entry name" value="Helitron_helicase-like"/>
</dbReference>
<keyword evidence="1" id="KW-0347">Helicase</keyword>
<sequence length="1346" mass="154375">MPQPRLPFVQTSPRRGSSISDDVSGLSSQHFNKPDESQTSQCQSSRPRTASTTSSAKPRTSWVFSHMPDEEVETRYYNQRTGKEEWRCKHCDKAYSCSGGTAAPAKHLTDPPPDGHGLQRGAPRTAKVTNIRTILEQARVTAEESPRKRRRLNDQSGDSIDPDQLEVLYVRFITACSLPINEFNRSHALLSLAFPCLFPDGRADFVEPRLRSIEYKDYIEHAMRWHDGRFARHPTFRFVAFNTLMRSQARARSKFFVKQHDGTREPLTREQLLQALEHSEDPEAQALINSITRQAVSIRGTRPFWNRKRQDLEAYAYDLGCPGAFITFSPADLHWRSLYQHMPRYGEWLRASEPERMALSRYLLRQNPHIAAFHFHRRYCLFRDVVLRTKFNVTDYWDRYEWQGRGSPHNHGLYWMENGPVADMGDEAARDLFARTWGFHITAVNPEPRRTVPQGEGNPLSVDPLGVEMTFLRLSQIVNRCQRHRCNTTYCLRVRKGSGDLARDMEGAAADIEAANAANPERECRFDFPRALRELAAVIRKEGKSYYIFEAARNDSLMNHFNPAIILGWLANIDISPCTSLQAVITYAAKYCSKSEKKTEPYCRLADQVLPHTAHHQPLLSFSSRLMNKLIAERDYSAQEISHLLLNIPLQEGTRMVVYVDCRPLEQHARSYRVDEDVSEAVGSYRKYLQRNDQHESITYLEYLHFYNLKTWRRLGANAKKRVLSYFPRYRSAEASPQFHDFCRVKLMMAHPHRSPEELLAVDGQRFESFAAAYQCCRQRHHFHEDDHYGEVGANELQAEDDEFEREEHEEPVMEEDWHELARMLPDHPLEEDDIDVLGRRDVDVNYDWTPHVGRYTDDGILHGDFWKQRKAENPLHLDVDHQPLEARDTLNPEQRLVYDTVMGHFLTQACSQLLLHVDGGGGTGKSYLINLLSAHLQAASGGRGTPVWRAAPTGVAGNQISGTTLHSLLHLPINKDFKPLSAIDKAQLQKKLRDIKYLIVDEKSMLGLRQLSWIDDRLREAFPNRNEEFFGGLNILLVGDFFQLPPVLQKPLYYDKEVQGVEIKSRSAYRRFDKTVFLKVAQRQRGDDQGAFRSALEELRLLQLSMESWKLLSSRVQAKLDDQEVAKFVNSLRVYATKDRVNEYNHYHLDRLGRPVIQVIAKNVGPGAAAAPDDKAGNLCEADSLYDIAWAPGADPMQNPPCVIMMEFDKYTGPVFLTTADGRKIVPILPVNRDFLVGATLCTRTQFPLIVCYAITVHKSQSITEDMIVTDLSCRDFQTGLSYVAVSRVKTLQGLMLDAPFDLNHLTYASPPEGIKMKMRDQQLRKRQVLTQNPYKVATDLRNST</sequence>
<feature type="region of interest" description="Disordered" evidence="2">
    <location>
        <begin position="139"/>
        <end position="158"/>
    </location>
</feature>
<evidence type="ECO:0000259" key="3">
    <source>
        <dbReference type="Pfam" id="PF05970"/>
    </source>
</evidence>
<accession>A0A0F7ZYB6</accession>
<feature type="compositionally biased region" description="Low complexity" evidence="2">
    <location>
        <begin position="16"/>
        <end position="28"/>
    </location>
</feature>
<feature type="region of interest" description="Disordered" evidence="2">
    <location>
        <begin position="1"/>
        <end position="64"/>
    </location>
</feature>
<feature type="domain" description="DNA helicase Pif1-like DEAD-box helicase" evidence="3">
    <location>
        <begin position="891"/>
        <end position="1088"/>
    </location>
</feature>
<dbReference type="InterPro" id="IPR051055">
    <property type="entry name" value="PIF1_helicase"/>
</dbReference>
<dbReference type="InterPro" id="IPR010285">
    <property type="entry name" value="DNA_helicase_pif1-like_DEAD"/>
</dbReference>
<dbReference type="GO" id="GO:0016887">
    <property type="term" value="F:ATP hydrolysis activity"/>
    <property type="evidence" value="ECO:0007669"/>
    <property type="project" value="RHEA"/>
</dbReference>
<proteinExistence type="inferred from homology"/>
<evidence type="ECO:0000259" key="4">
    <source>
        <dbReference type="Pfam" id="PF14214"/>
    </source>
</evidence>
<evidence type="ECO:0000313" key="5">
    <source>
        <dbReference type="EMBL" id="KJZ72187.1"/>
    </source>
</evidence>
<keyword evidence="1" id="KW-0234">DNA repair</keyword>
<organism evidence="5 6">
    <name type="scientific">Hirsutella minnesotensis 3608</name>
    <dbReference type="NCBI Taxonomy" id="1043627"/>
    <lineage>
        <taxon>Eukaryota</taxon>
        <taxon>Fungi</taxon>
        <taxon>Dikarya</taxon>
        <taxon>Ascomycota</taxon>
        <taxon>Pezizomycotina</taxon>
        <taxon>Sordariomycetes</taxon>
        <taxon>Hypocreomycetidae</taxon>
        <taxon>Hypocreales</taxon>
        <taxon>Ophiocordycipitaceae</taxon>
        <taxon>Hirsutella</taxon>
    </lineage>
</organism>
<name>A0A0F7ZYB6_9HYPO</name>
<protein>
    <recommendedName>
        <fullName evidence="1">ATP-dependent DNA helicase</fullName>
        <ecNumber evidence="1">5.6.2.3</ecNumber>
    </recommendedName>
</protein>
<keyword evidence="1" id="KW-0233">DNA recombination</keyword>
<evidence type="ECO:0000313" key="6">
    <source>
        <dbReference type="Proteomes" id="UP000054481"/>
    </source>
</evidence>
<comment type="cofactor">
    <cofactor evidence="1">
        <name>Mg(2+)</name>
        <dbReference type="ChEBI" id="CHEBI:18420"/>
    </cofactor>
</comment>
<dbReference type="InterPro" id="IPR027417">
    <property type="entry name" value="P-loop_NTPase"/>
</dbReference>
<dbReference type="CDD" id="cd18809">
    <property type="entry name" value="SF1_C_RecD"/>
    <property type="match status" value="1"/>
</dbReference>
<keyword evidence="1" id="KW-0227">DNA damage</keyword>
<dbReference type="OrthoDB" id="4917215at2759"/>